<dbReference type="EMBL" id="BMHI01000005">
    <property type="protein sequence ID" value="GGB40647.1"/>
    <property type="molecule type" value="Genomic_DNA"/>
</dbReference>
<proteinExistence type="predicted"/>
<evidence type="ECO:0000256" key="2">
    <source>
        <dbReference type="PIRSR" id="PIRSR613078-2"/>
    </source>
</evidence>
<dbReference type="PANTHER" id="PTHR48100:SF62">
    <property type="entry name" value="GLUCOSYL-3-PHOSPHOGLYCERATE PHOSPHATASE"/>
    <property type="match status" value="1"/>
</dbReference>
<evidence type="ECO:0000313" key="4">
    <source>
        <dbReference type="Proteomes" id="UP000636793"/>
    </source>
</evidence>
<feature type="binding site" evidence="2">
    <location>
        <position position="63"/>
    </location>
    <ligand>
        <name>substrate</name>
    </ligand>
</feature>
<keyword evidence="4" id="KW-1185">Reference proteome</keyword>
<dbReference type="InterPro" id="IPR013078">
    <property type="entry name" value="His_Pase_superF_clade-1"/>
</dbReference>
<sequence length="217" mass="23425">MNSTPPRRLVVWRHGETTYNAAGKWQGQFDAPLSERGREQAADSAELLAGMEISQIVASDLSRAADTARSLSEISGTPVAFDKRFREINVGNWAGLTTPEIRVEHADTLARLAAGEDVRRGETGETVVEVAERVTQAAHEVVATMRPGETAVIATHGFAARALCASLTGIPQQIAMRSFQGMGNCHWAQLVEHGDGWQLAGWNLRRAPLATPGAMSR</sequence>
<dbReference type="RefSeq" id="WP_229749824.1">
    <property type="nucleotide sequence ID" value="NZ_BMHI01000005.1"/>
</dbReference>
<dbReference type="GO" id="GO:0016791">
    <property type="term" value="F:phosphatase activity"/>
    <property type="evidence" value="ECO:0007669"/>
    <property type="project" value="TreeGrafter"/>
</dbReference>
<reference evidence="3" key="2">
    <citation type="submission" date="2020-09" db="EMBL/GenBank/DDBJ databases">
        <authorList>
            <person name="Sun Q."/>
            <person name="Zhou Y."/>
        </authorList>
    </citation>
    <scope>NUCLEOTIDE SEQUENCE</scope>
    <source>
        <strain evidence="3">CGMCC 1.15085</strain>
    </source>
</reference>
<dbReference type="PROSITE" id="PS00175">
    <property type="entry name" value="PG_MUTASE"/>
    <property type="match status" value="1"/>
</dbReference>
<organism evidence="3 4">
    <name type="scientific">Flexivirga endophytica</name>
    <dbReference type="NCBI Taxonomy" id="1849103"/>
    <lineage>
        <taxon>Bacteria</taxon>
        <taxon>Bacillati</taxon>
        <taxon>Actinomycetota</taxon>
        <taxon>Actinomycetes</taxon>
        <taxon>Micrococcales</taxon>
        <taxon>Dermacoccaceae</taxon>
        <taxon>Flexivirga</taxon>
    </lineage>
</organism>
<evidence type="ECO:0000313" key="3">
    <source>
        <dbReference type="EMBL" id="GGB40647.1"/>
    </source>
</evidence>
<dbReference type="SUPFAM" id="SSF53254">
    <property type="entry name" value="Phosphoglycerate mutase-like"/>
    <property type="match status" value="1"/>
</dbReference>
<dbReference type="SMART" id="SM00855">
    <property type="entry name" value="PGAM"/>
    <property type="match status" value="1"/>
</dbReference>
<gene>
    <name evidence="3" type="primary">gpm</name>
    <name evidence="3" type="ORF">GCM10011492_34320</name>
</gene>
<dbReference type="Pfam" id="PF00300">
    <property type="entry name" value="His_Phos_1"/>
    <property type="match status" value="1"/>
</dbReference>
<feature type="active site" description="Tele-phosphohistidine intermediate" evidence="1">
    <location>
        <position position="14"/>
    </location>
</feature>
<reference evidence="3" key="1">
    <citation type="journal article" date="2014" name="Int. J. Syst. Evol. Microbiol.">
        <title>Complete genome sequence of Corynebacterium casei LMG S-19264T (=DSM 44701T), isolated from a smear-ripened cheese.</title>
        <authorList>
            <consortium name="US DOE Joint Genome Institute (JGI-PGF)"/>
            <person name="Walter F."/>
            <person name="Albersmeier A."/>
            <person name="Kalinowski J."/>
            <person name="Ruckert C."/>
        </authorList>
    </citation>
    <scope>NUCLEOTIDE SEQUENCE</scope>
    <source>
        <strain evidence="3">CGMCC 1.15085</strain>
    </source>
</reference>
<dbReference type="InterPro" id="IPR001345">
    <property type="entry name" value="PG/BPGM_mutase_AS"/>
</dbReference>
<dbReference type="CDD" id="cd07067">
    <property type="entry name" value="HP_PGM_like"/>
    <property type="match status" value="1"/>
</dbReference>
<dbReference type="GO" id="GO:0005737">
    <property type="term" value="C:cytoplasm"/>
    <property type="evidence" value="ECO:0007669"/>
    <property type="project" value="TreeGrafter"/>
</dbReference>
<comment type="caution">
    <text evidence="3">The sequence shown here is derived from an EMBL/GenBank/DDBJ whole genome shotgun (WGS) entry which is preliminary data.</text>
</comment>
<accession>A0A916TDA1</accession>
<evidence type="ECO:0000256" key="1">
    <source>
        <dbReference type="PIRSR" id="PIRSR613078-1"/>
    </source>
</evidence>
<feature type="active site" description="Proton donor/acceptor" evidence="1">
    <location>
        <position position="87"/>
    </location>
</feature>
<dbReference type="InterPro" id="IPR050275">
    <property type="entry name" value="PGM_Phosphatase"/>
</dbReference>
<dbReference type="InterPro" id="IPR029033">
    <property type="entry name" value="His_PPase_superfam"/>
</dbReference>
<protein>
    <submittedName>
        <fullName evidence="3">Phosphoglycerate mutase</fullName>
    </submittedName>
</protein>
<dbReference type="Gene3D" id="3.40.50.1240">
    <property type="entry name" value="Phosphoglycerate mutase-like"/>
    <property type="match status" value="1"/>
</dbReference>
<dbReference type="PANTHER" id="PTHR48100">
    <property type="entry name" value="BROAD-SPECIFICITY PHOSPHATASE YOR283W-RELATED"/>
    <property type="match status" value="1"/>
</dbReference>
<name>A0A916TDA1_9MICO</name>
<feature type="binding site" evidence="2">
    <location>
        <begin position="13"/>
        <end position="20"/>
    </location>
    <ligand>
        <name>substrate</name>
    </ligand>
</feature>
<dbReference type="AlphaFoldDB" id="A0A916TDA1"/>
<dbReference type="Proteomes" id="UP000636793">
    <property type="component" value="Unassembled WGS sequence"/>
</dbReference>